<dbReference type="InterPro" id="IPR001938">
    <property type="entry name" value="Thaumatin"/>
</dbReference>
<dbReference type="OrthoDB" id="430315at2759"/>
<dbReference type="PROSITE" id="PS51367">
    <property type="entry name" value="THAUMATIN_2"/>
    <property type="match status" value="1"/>
</dbReference>
<dbReference type="KEGG" id="rsz:108817056"/>
<organism evidence="1 2">
    <name type="scientific">Raphanus sativus</name>
    <name type="common">Radish</name>
    <name type="synonym">Raphanus raphanistrum var. sativus</name>
    <dbReference type="NCBI Taxonomy" id="3726"/>
    <lineage>
        <taxon>Eukaryota</taxon>
        <taxon>Viridiplantae</taxon>
        <taxon>Streptophyta</taxon>
        <taxon>Embryophyta</taxon>
        <taxon>Tracheophyta</taxon>
        <taxon>Spermatophyta</taxon>
        <taxon>Magnoliopsida</taxon>
        <taxon>eudicotyledons</taxon>
        <taxon>Gunneridae</taxon>
        <taxon>Pentapetalae</taxon>
        <taxon>rosids</taxon>
        <taxon>malvids</taxon>
        <taxon>Brassicales</taxon>
        <taxon>Brassicaceae</taxon>
        <taxon>Brassiceae</taxon>
        <taxon>Raphanus</taxon>
    </lineage>
</organism>
<reference evidence="2" key="2">
    <citation type="submission" date="2025-08" db="UniProtKB">
        <authorList>
            <consortium name="RefSeq"/>
        </authorList>
    </citation>
    <scope>IDENTIFICATION</scope>
    <source>
        <tissue evidence="2">Leaf</tissue>
    </source>
</reference>
<dbReference type="PANTHER" id="PTHR31048">
    <property type="entry name" value="OS03G0233200 PROTEIN"/>
    <property type="match status" value="1"/>
</dbReference>
<name>A0A9W3C4F5_RAPSA</name>
<dbReference type="Pfam" id="PF00314">
    <property type="entry name" value="Thaumatin"/>
    <property type="match status" value="1"/>
</dbReference>
<sequence>MGSATSIHPAKATVSPEIAAAFLNVPELAEFLQSHYNVKIGIKPQGGTGDCKYAGCFSDLNVICPNELRVMDPQNNNVVACKSACQAFNKPEYCCTGAYSKTFKKACHSAYSYAYDDATSTFACSQSNYLITFCPTRS</sequence>
<accession>A0A9W3C4F5</accession>
<reference evidence="1" key="1">
    <citation type="journal article" date="2019" name="Database">
        <title>The radish genome database (RadishGD): an integrated information resource for radish genomics.</title>
        <authorList>
            <person name="Yu H.J."/>
            <person name="Baek S."/>
            <person name="Lee Y.J."/>
            <person name="Cho A."/>
            <person name="Mun J.H."/>
        </authorList>
    </citation>
    <scope>NUCLEOTIDE SEQUENCE [LARGE SCALE GENOMIC DNA]</scope>
    <source>
        <strain evidence="1">cv. WK10039</strain>
    </source>
</reference>
<dbReference type="GeneID" id="108817056"/>
<keyword evidence="1" id="KW-1185">Reference proteome</keyword>
<dbReference type="InterPro" id="IPR037176">
    <property type="entry name" value="Osmotin/thaumatin-like_sf"/>
</dbReference>
<dbReference type="Gene3D" id="2.60.110.10">
    <property type="entry name" value="Thaumatin"/>
    <property type="match status" value="1"/>
</dbReference>
<proteinExistence type="predicted"/>
<dbReference type="SMART" id="SM00205">
    <property type="entry name" value="THN"/>
    <property type="match status" value="1"/>
</dbReference>
<evidence type="ECO:0000313" key="1">
    <source>
        <dbReference type="Proteomes" id="UP000504610"/>
    </source>
</evidence>
<dbReference type="RefSeq" id="XP_056846307.1">
    <property type="nucleotide sequence ID" value="XM_056990327.1"/>
</dbReference>
<protein>
    <submittedName>
        <fullName evidence="2">Pathogenesis-related protein 5-like</fullName>
    </submittedName>
</protein>
<dbReference type="SUPFAM" id="SSF49870">
    <property type="entry name" value="Osmotin, thaumatin-like protein"/>
    <property type="match status" value="1"/>
</dbReference>
<dbReference type="Proteomes" id="UP000504610">
    <property type="component" value="Chromosome 7"/>
</dbReference>
<dbReference type="AlphaFoldDB" id="A0A9W3C4F5"/>
<gene>
    <name evidence="2" type="primary">LOC108817056</name>
</gene>
<evidence type="ECO:0000313" key="2">
    <source>
        <dbReference type="RefSeq" id="XP_056846307.1"/>
    </source>
</evidence>